<feature type="signal peptide" evidence="1">
    <location>
        <begin position="1"/>
        <end position="22"/>
    </location>
</feature>
<dbReference type="EMBL" id="CP031222">
    <property type="protein sequence ID" value="AXI03770.1"/>
    <property type="molecule type" value="Genomic_DNA"/>
</dbReference>
<protein>
    <submittedName>
        <fullName evidence="2">Uncharacterized protein</fullName>
    </submittedName>
</protein>
<evidence type="ECO:0000313" key="2">
    <source>
        <dbReference type="EMBL" id="AXI03770.1"/>
    </source>
</evidence>
<keyword evidence="1" id="KW-0732">Signal</keyword>
<gene>
    <name evidence="2" type="ORF">HYN46_13575</name>
</gene>
<feature type="chain" id="PRO_5017013200" evidence="1">
    <location>
        <begin position="23"/>
        <end position="356"/>
    </location>
</feature>
<evidence type="ECO:0000313" key="3">
    <source>
        <dbReference type="Proteomes" id="UP000253940"/>
    </source>
</evidence>
<dbReference type="Proteomes" id="UP000253940">
    <property type="component" value="Chromosome"/>
</dbReference>
<proteinExistence type="predicted"/>
<reference evidence="2 3" key="1">
    <citation type="submission" date="2018-07" db="EMBL/GenBank/DDBJ databases">
        <title>Genome sequencing of Moraxellaceae gen. HYN0046.</title>
        <authorList>
            <person name="Kim M."/>
            <person name="Yi H."/>
        </authorList>
    </citation>
    <scope>NUCLEOTIDE SEQUENCE [LARGE SCALE GENOMIC DNA]</scope>
    <source>
        <strain evidence="2 3">HYN0046</strain>
    </source>
</reference>
<dbReference type="OrthoDB" id="6670668at2"/>
<dbReference type="KEGG" id="mbah:HYN46_13575"/>
<keyword evidence="3" id="KW-1185">Reference proteome</keyword>
<organism evidence="2 3">
    <name type="scientific">Aquirhabdus parva</name>
    <dbReference type="NCBI Taxonomy" id="2283318"/>
    <lineage>
        <taxon>Bacteria</taxon>
        <taxon>Pseudomonadati</taxon>
        <taxon>Pseudomonadota</taxon>
        <taxon>Gammaproteobacteria</taxon>
        <taxon>Moraxellales</taxon>
        <taxon>Moraxellaceae</taxon>
        <taxon>Aquirhabdus</taxon>
    </lineage>
</organism>
<name>A0A345P911_9GAMM</name>
<accession>A0A345P911</accession>
<evidence type="ECO:0000256" key="1">
    <source>
        <dbReference type="SAM" id="SignalP"/>
    </source>
</evidence>
<sequence>MKYSTSILSLITFCFSTCSVYAQQVLDDESLREVSGQAAFYTNYIPTGGANPNANIGFFTLGLEGKVDLNANIEHLQLGCGGVNGPGCDIDLTHARLSGVNPGASGTYADSDATLTNPFLQIAIQNPTQLATRSVAGIRFGAQGVLGMLSIGENPNTSNLSDDTGINSLSGDIGLNITNAKITNACATLLTLCVAPVTANLNDYSKQYRVTRGNSLDITGLTAVTTGVSILGVINLPLGITLNNINIYGEPLRAAHQLVLAGNAAGTIPSKDVSLSLQNQSIKWQKGDGTYPTTGTEKGWWINLPNLQVNNLQISQYIPIDVLQVVGNLLTIPINLDPVDLGQSPTRNCYGTLKFC</sequence>
<dbReference type="RefSeq" id="WP_114899878.1">
    <property type="nucleotide sequence ID" value="NZ_CP031222.1"/>
</dbReference>
<dbReference type="AlphaFoldDB" id="A0A345P911"/>